<proteinExistence type="predicted"/>
<evidence type="ECO:0000313" key="2">
    <source>
        <dbReference type="Proteomes" id="UP000799439"/>
    </source>
</evidence>
<reference evidence="1" key="1">
    <citation type="journal article" date="2020" name="Stud. Mycol.">
        <title>101 Dothideomycetes genomes: a test case for predicting lifestyles and emergence of pathogens.</title>
        <authorList>
            <person name="Haridas S."/>
            <person name="Albert R."/>
            <person name="Binder M."/>
            <person name="Bloem J."/>
            <person name="Labutti K."/>
            <person name="Salamov A."/>
            <person name="Andreopoulos B."/>
            <person name="Baker S."/>
            <person name="Barry K."/>
            <person name="Bills G."/>
            <person name="Bluhm B."/>
            <person name="Cannon C."/>
            <person name="Castanera R."/>
            <person name="Culley D."/>
            <person name="Daum C."/>
            <person name="Ezra D."/>
            <person name="Gonzalez J."/>
            <person name="Henrissat B."/>
            <person name="Kuo A."/>
            <person name="Liang C."/>
            <person name="Lipzen A."/>
            <person name="Lutzoni F."/>
            <person name="Magnuson J."/>
            <person name="Mondo S."/>
            <person name="Nolan M."/>
            <person name="Ohm R."/>
            <person name="Pangilinan J."/>
            <person name="Park H.-J."/>
            <person name="Ramirez L."/>
            <person name="Alfaro M."/>
            <person name="Sun H."/>
            <person name="Tritt A."/>
            <person name="Yoshinaga Y."/>
            <person name="Zwiers L.-H."/>
            <person name="Turgeon B."/>
            <person name="Goodwin S."/>
            <person name="Spatafora J."/>
            <person name="Crous P."/>
            <person name="Grigoriev I."/>
        </authorList>
    </citation>
    <scope>NUCLEOTIDE SEQUENCE</scope>
    <source>
        <strain evidence="1">CBS 260.36</strain>
    </source>
</reference>
<dbReference type="NCBIfam" id="TIGR01460">
    <property type="entry name" value="HAD-SF-IIA"/>
    <property type="match status" value="1"/>
</dbReference>
<dbReference type="PANTHER" id="PTHR14269:SF57">
    <property type="entry name" value="SUPERFAMILY HYDROLASE, PUTATIVE (AFU_ORTHOLOGUE AFUA_2G02580)-RELATED"/>
    <property type="match status" value="1"/>
</dbReference>
<dbReference type="SUPFAM" id="SSF56784">
    <property type="entry name" value="HAD-like"/>
    <property type="match status" value="1"/>
</dbReference>
<dbReference type="GO" id="GO:0046474">
    <property type="term" value="P:glycerophospholipid biosynthetic process"/>
    <property type="evidence" value="ECO:0007669"/>
    <property type="project" value="TreeGrafter"/>
</dbReference>
<dbReference type="InterPro" id="IPR006357">
    <property type="entry name" value="HAD-SF_hydro_IIA"/>
</dbReference>
<comment type="caution">
    <text evidence="1">The sequence shown here is derived from an EMBL/GenBank/DDBJ whole genome shotgun (WGS) entry which is preliminary data.</text>
</comment>
<sequence length="390" mass="42883">MSRSNALRVLKKPSGLSLRQPCISTRFLHSSRPLSAPQDIAFAFDIDGVLLRSSQPVGGSENAVRQLQSADIPFIFLTNGGGKSELARVKDLRSKLGIESLREDAIIQSHTPFRDLKHLHDKNVLVIGGDGEKCRGVAQSYGYKSVILPADIWAARPDVWPFSSNFSSYYDKIAKPLPTTENLKIDAILVFNDPRDFGLDLAITIDLLLSSQGVVGTLSPKNKDPSLPNRGFQQDGQPELHFSNPDLWWASSYPLSRLGQGAFREALEGVWAAITGGAAAGVTLQKEVIGKPFQGTYEFAEKQLRRNRERIATESGRSLPPLRKVYMIGDNPESDIAGANNYKSPHGTEWVSVLVRTGVWRGGEPAHVPKMISKDVFAAVQWAMQDAEHK</sequence>
<dbReference type="Pfam" id="PF13344">
    <property type="entry name" value="Hydrolase_6"/>
    <property type="match status" value="1"/>
</dbReference>
<dbReference type="NCBIfam" id="TIGR01456">
    <property type="entry name" value="CECR5"/>
    <property type="match status" value="1"/>
</dbReference>
<protein>
    <submittedName>
        <fullName evidence="1">HAD superfamily hydrolase</fullName>
    </submittedName>
</protein>
<keyword evidence="2" id="KW-1185">Reference proteome</keyword>
<dbReference type="GO" id="GO:0016787">
    <property type="term" value="F:hydrolase activity"/>
    <property type="evidence" value="ECO:0007669"/>
    <property type="project" value="UniProtKB-KW"/>
</dbReference>
<dbReference type="InterPro" id="IPR023214">
    <property type="entry name" value="HAD_sf"/>
</dbReference>
<dbReference type="EMBL" id="ML996089">
    <property type="protein sequence ID" value="KAF2150334.1"/>
    <property type="molecule type" value="Genomic_DNA"/>
</dbReference>
<dbReference type="InterPro" id="IPR006353">
    <property type="entry name" value="HAD-SF_hydro_IIA_CECR5"/>
</dbReference>
<dbReference type="AlphaFoldDB" id="A0A9P4J0T5"/>
<dbReference type="OrthoDB" id="270009at2759"/>
<dbReference type="InterPro" id="IPR050324">
    <property type="entry name" value="CDP-alcohol_PTase-I"/>
</dbReference>
<accession>A0A9P4J0T5</accession>
<dbReference type="InterPro" id="IPR036412">
    <property type="entry name" value="HAD-like_sf"/>
</dbReference>
<gene>
    <name evidence="1" type="ORF">K461DRAFT_295623</name>
</gene>
<dbReference type="GO" id="GO:0005739">
    <property type="term" value="C:mitochondrion"/>
    <property type="evidence" value="ECO:0007669"/>
    <property type="project" value="TreeGrafter"/>
</dbReference>
<keyword evidence="1" id="KW-0378">Hydrolase</keyword>
<dbReference type="Gene3D" id="3.40.50.1000">
    <property type="entry name" value="HAD superfamily/HAD-like"/>
    <property type="match status" value="2"/>
</dbReference>
<organism evidence="1 2">
    <name type="scientific">Myriangium duriaei CBS 260.36</name>
    <dbReference type="NCBI Taxonomy" id="1168546"/>
    <lineage>
        <taxon>Eukaryota</taxon>
        <taxon>Fungi</taxon>
        <taxon>Dikarya</taxon>
        <taxon>Ascomycota</taxon>
        <taxon>Pezizomycotina</taxon>
        <taxon>Dothideomycetes</taxon>
        <taxon>Dothideomycetidae</taxon>
        <taxon>Myriangiales</taxon>
        <taxon>Myriangiaceae</taxon>
        <taxon>Myriangium</taxon>
    </lineage>
</organism>
<evidence type="ECO:0000313" key="1">
    <source>
        <dbReference type="EMBL" id="KAF2150334.1"/>
    </source>
</evidence>
<name>A0A9P4J0T5_9PEZI</name>
<dbReference type="Proteomes" id="UP000799439">
    <property type="component" value="Unassembled WGS sequence"/>
</dbReference>
<dbReference type="Pfam" id="PF13242">
    <property type="entry name" value="Hydrolase_like"/>
    <property type="match status" value="1"/>
</dbReference>
<dbReference type="PANTHER" id="PTHR14269">
    <property type="entry name" value="CDP-DIACYLGLYCEROL--GLYCEROL-3-PHOSPHATE 3-PHOSPHATIDYLTRANSFERASE-RELATED"/>
    <property type="match status" value="1"/>
</dbReference>